<comment type="caution">
    <text evidence="2">The sequence shown here is derived from an EMBL/GenBank/DDBJ whole genome shotgun (WGS) entry which is preliminary data.</text>
</comment>
<name>A0A931CFN2_9ACTN</name>
<evidence type="ECO:0000313" key="2">
    <source>
        <dbReference type="EMBL" id="MBG0569259.1"/>
    </source>
</evidence>
<reference evidence="2" key="1">
    <citation type="submission" date="2020-11" db="EMBL/GenBank/DDBJ databases">
        <title>Isolation and identification of active actinomycetes.</title>
        <authorList>
            <person name="Sun X."/>
        </authorList>
    </citation>
    <scope>NUCLEOTIDE SEQUENCE</scope>
    <source>
        <strain evidence="2">NEAU-A11</strain>
    </source>
</reference>
<feature type="region of interest" description="Disordered" evidence="1">
    <location>
        <begin position="106"/>
        <end position="125"/>
    </location>
</feature>
<evidence type="ECO:0000313" key="3">
    <source>
        <dbReference type="Proteomes" id="UP000598146"/>
    </source>
</evidence>
<sequence length="161" mass="17504">MQSVRGVRLEPFKTGHHADLRRQPYQIGAVQDQVLDLRQLADGERQGDDLSAFCCAQLDEGLEHGPAIGCRLINQCEQMQPSRAFGVLPVGVELHVRRTSRGRIPNASATIPVKPTGRRPDSISEPVGEDTWLILRSAHGCTAYPAPGSASIFSRPSSRGP</sequence>
<gene>
    <name evidence="2" type="ORF">I4J89_48470</name>
</gene>
<dbReference type="Proteomes" id="UP000598146">
    <property type="component" value="Unassembled WGS sequence"/>
</dbReference>
<organism evidence="2 3">
    <name type="scientific">Actinoplanes aureus</name>
    <dbReference type="NCBI Taxonomy" id="2792083"/>
    <lineage>
        <taxon>Bacteria</taxon>
        <taxon>Bacillati</taxon>
        <taxon>Actinomycetota</taxon>
        <taxon>Actinomycetes</taxon>
        <taxon>Micromonosporales</taxon>
        <taxon>Micromonosporaceae</taxon>
        <taxon>Actinoplanes</taxon>
    </lineage>
</organism>
<dbReference type="RefSeq" id="WP_196421002.1">
    <property type="nucleotide sequence ID" value="NZ_JADQTO010000062.1"/>
</dbReference>
<keyword evidence="3" id="KW-1185">Reference proteome</keyword>
<dbReference type="EMBL" id="JADQTO010000062">
    <property type="protein sequence ID" value="MBG0569259.1"/>
    <property type="molecule type" value="Genomic_DNA"/>
</dbReference>
<protein>
    <submittedName>
        <fullName evidence="2">Uncharacterized protein</fullName>
    </submittedName>
</protein>
<proteinExistence type="predicted"/>
<dbReference type="AlphaFoldDB" id="A0A931CFN2"/>
<accession>A0A931CFN2</accession>
<evidence type="ECO:0000256" key="1">
    <source>
        <dbReference type="SAM" id="MobiDB-lite"/>
    </source>
</evidence>